<dbReference type="EMBL" id="JACEIK010000624">
    <property type="protein sequence ID" value="MCD7459961.1"/>
    <property type="molecule type" value="Genomic_DNA"/>
</dbReference>
<accession>A0ABS8SM62</accession>
<evidence type="ECO:0000256" key="2">
    <source>
        <dbReference type="SAM" id="MobiDB-lite"/>
    </source>
</evidence>
<dbReference type="PANTHER" id="PTHR33476:SF30">
    <property type="match status" value="1"/>
</dbReference>
<feature type="coiled-coil region" evidence="1">
    <location>
        <begin position="227"/>
        <end position="258"/>
    </location>
</feature>
<evidence type="ECO:0000256" key="1">
    <source>
        <dbReference type="SAM" id="Coils"/>
    </source>
</evidence>
<comment type="caution">
    <text evidence="3">The sequence shown here is derived from an EMBL/GenBank/DDBJ whole genome shotgun (WGS) entry which is preliminary data.</text>
</comment>
<feature type="coiled-coil region" evidence="1">
    <location>
        <begin position="327"/>
        <end position="354"/>
    </location>
</feature>
<proteinExistence type="predicted"/>
<dbReference type="PANTHER" id="PTHR33476">
    <property type="entry name" value="EMB|CAB62613.1"/>
    <property type="match status" value="1"/>
</dbReference>
<dbReference type="InterPro" id="IPR040348">
    <property type="entry name" value="POLAR-like"/>
</dbReference>
<evidence type="ECO:0000313" key="3">
    <source>
        <dbReference type="EMBL" id="MCD7459961.1"/>
    </source>
</evidence>
<keyword evidence="4" id="KW-1185">Reference proteome</keyword>
<gene>
    <name evidence="3" type="ORF">HAX54_042404</name>
</gene>
<dbReference type="Proteomes" id="UP000823775">
    <property type="component" value="Unassembled WGS sequence"/>
</dbReference>
<feature type="region of interest" description="Disordered" evidence="2">
    <location>
        <begin position="290"/>
        <end position="314"/>
    </location>
</feature>
<sequence length="419" mass="47211">MEFWVVVAAAGAGYIAQYLQSSSEEEDNLLEQNQFSKISPHEQSDNKKFLLHQLREKVCPFRILARKRAKKEVSDEGVFRFRQLNLDSSNCTSDEKDSSFPSREASAFRVSSSTDYECAIQSKPEEYTSTRNIDSGGPFNSTGLPNGMGLLYMGIITGMMSAIIANRREIEKVNEKLTRTKNLVQELEEDLNVKEIADYENPNLYSPFMSAVDESTRQTNGNTDHVAAEKHESMSEIEAELEAELERLEMSLKVSTLERISDFVELDPEDEVDVAQGDLKLDCLDVQCPGSAESDRDSSGTSIVHSKPANYPVSPRELSSCLHEVIESRLEARIKELETALLRSQNRAYSLEKQHNLSQLDYISSQSEFSANLQNPYWYHEADEETIRIMHGSENAFDIDTSIPPFDGGLMDSPSEKKI</sequence>
<evidence type="ECO:0000313" key="4">
    <source>
        <dbReference type="Proteomes" id="UP000823775"/>
    </source>
</evidence>
<name>A0ABS8SM62_DATST</name>
<protein>
    <submittedName>
        <fullName evidence="3">Uncharacterized protein</fullName>
    </submittedName>
</protein>
<feature type="coiled-coil region" evidence="1">
    <location>
        <begin position="170"/>
        <end position="197"/>
    </location>
</feature>
<organism evidence="3 4">
    <name type="scientific">Datura stramonium</name>
    <name type="common">Jimsonweed</name>
    <name type="synonym">Common thornapple</name>
    <dbReference type="NCBI Taxonomy" id="4076"/>
    <lineage>
        <taxon>Eukaryota</taxon>
        <taxon>Viridiplantae</taxon>
        <taxon>Streptophyta</taxon>
        <taxon>Embryophyta</taxon>
        <taxon>Tracheophyta</taxon>
        <taxon>Spermatophyta</taxon>
        <taxon>Magnoliopsida</taxon>
        <taxon>eudicotyledons</taxon>
        <taxon>Gunneridae</taxon>
        <taxon>Pentapetalae</taxon>
        <taxon>asterids</taxon>
        <taxon>lamiids</taxon>
        <taxon>Solanales</taxon>
        <taxon>Solanaceae</taxon>
        <taxon>Solanoideae</taxon>
        <taxon>Datureae</taxon>
        <taxon>Datura</taxon>
    </lineage>
</organism>
<reference evidence="3 4" key="1">
    <citation type="journal article" date="2021" name="BMC Genomics">
        <title>Datura genome reveals duplications of psychoactive alkaloid biosynthetic genes and high mutation rate following tissue culture.</title>
        <authorList>
            <person name="Rajewski A."/>
            <person name="Carter-House D."/>
            <person name="Stajich J."/>
            <person name="Litt A."/>
        </authorList>
    </citation>
    <scope>NUCLEOTIDE SEQUENCE [LARGE SCALE GENOMIC DNA]</scope>
    <source>
        <strain evidence="3">AR-01</strain>
    </source>
</reference>
<keyword evidence="1" id="KW-0175">Coiled coil</keyword>